<protein>
    <submittedName>
        <fullName evidence="1">Uncharacterized protein</fullName>
    </submittedName>
</protein>
<keyword evidence="2" id="KW-1185">Reference proteome</keyword>
<reference evidence="1" key="1">
    <citation type="submission" date="2010-07" db="EMBL/GenBank/DDBJ databases">
        <authorList>
            <person name="Muzny D."/>
            <person name="Qin X."/>
            <person name="Deng J."/>
            <person name="Jiang H."/>
            <person name="Liu Y."/>
            <person name="Qu J."/>
            <person name="Song X.-Z."/>
            <person name="Zhang L."/>
            <person name="Thornton R."/>
            <person name="Coyle M."/>
            <person name="Francisco L."/>
            <person name="Jackson L."/>
            <person name="Javaid M."/>
            <person name="Korchina V."/>
            <person name="Kovar C."/>
            <person name="Mata R."/>
            <person name="Mathew T."/>
            <person name="Ngo R."/>
            <person name="Nguyen L."/>
            <person name="Nguyen N."/>
            <person name="Okwuonu G."/>
            <person name="Ongeri F."/>
            <person name="Pham C."/>
            <person name="Simmons D."/>
            <person name="Wilczek-Boney K."/>
            <person name="Hale W."/>
            <person name="Jakkamsetti A."/>
            <person name="Pham P."/>
            <person name="Ruth R."/>
            <person name="San Lucas F."/>
            <person name="Warren J."/>
            <person name="Zhang J."/>
            <person name="Zhao Z."/>
            <person name="Zhou C."/>
            <person name="Zhu D."/>
            <person name="Lee S."/>
            <person name="Bess C."/>
            <person name="Blankenburg K."/>
            <person name="Forbes L."/>
            <person name="Fu Q."/>
            <person name="Gubbala S."/>
            <person name="Hirani K."/>
            <person name="Jayaseelan J.C."/>
            <person name="Lara F."/>
            <person name="Munidasa M."/>
            <person name="Palculict T."/>
            <person name="Patil S."/>
            <person name="Pu L.-L."/>
            <person name="Saada N."/>
            <person name="Tang L."/>
            <person name="Weissenberger G."/>
            <person name="Zhu Y."/>
            <person name="Hemphill L."/>
            <person name="Shang Y."/>
            <person name="Youmans B."/>
            <person name="Ayvaz T."/>
            <person name="Ross M."/>
            <person name="Santibanez J."/>
            <person name="Aqrawi P."/>
            <person name="Gross S."/>
            <person name="Joshi V."/>
            <person name="Fowler G."/>
            <person name="Nazareth L."/>
            <person name="Reid J."/>
            <person name="Worley K."/>
            <person name="Petrosino J."/>
            <person name="Highlander S."/>
            <person name="Gibbs R."/>
        </authorList>
    </citation>
    <scope>NUCLEOTIDE SEQUENCE [LARGE SCALE GENOMIC DNA]</scope>
    <source>
        <strain evidence="1">DSM 16973</strain>
    </source>
</reference>
<comment type="caution">
    <text evidence="1">The sequence shown here is derived from an EMBL/GenBank/DDBJ whole genome shotgun (WGS) entry which is preliminary data.</text>
</comment>
<dbReference type="Proteomes" id="UP000004394">
    <property type="component" value="Unassembled WGS sequence"/>
</dbReference>
<gene>
    <name evidence="1" type="ORF">HMPREF0658_0299</name>
</gene>
<evidence type="ECO:0000313" key="1">
    <source>
        <dbReference type="EMBL" id="EFM02741.1"/>
    </source>
</evidence>
<sequence length="47" mass="5551">MHFQGDILAKYAKGTKFASVNHKEVKEWSIQKDNKRYSLLNFNKHTV</sequence>
<organism evidence="1 2">
    <name type="scientific">Hoylesella marshii DSM 16973 = JCM 13450</name>
    <dbReference type="NCBI Taxonomy" id="862515"/>
    <lineage>
        <taxon>Bacteria</taxon>
        <taxon>Pseudomonadati</taxon>
        <taxon>Bacteroidota</taxon>
        <taxon>Bacteroidia</taxon>
        <taxon>Bacteroidales</taxon>
        <taxon>Prevotellaceae</taxon>
        <taxon>Hoylesella</taxon>
    </lineage>
</organism>
<dbReference type="HOGENOM" id="CLU_3171630_0_0_10"/>
<dbReference type="BioCyc" id="PMAR862515-HMP:GMOO-309-MONOMER"/>
<name>E0NQ48_9BACT</name>
<dbReference type="AlphaFoldDB" id="E0NQ48"/>
<dbReference type="EMBL" id="AEEI01000012">
    <property type="protein sequence ID" value="EFM02741.1"/>
    <property type="molecule type" value="Genomic_DNA"/>
</dbReference>
<proteinExistence type="predicted"/>
<dbReference type="STRING" id="862515.HMPREF0658_0299"/>
<accession>E0NQ48</accession>
<evidence type="ECO:0000313" key="2">
    <source>
        <dbReference type="Proteomes" id="UP000004394"/>
    </source>
</evidence>